<keyword evidence="3 6" id="KW-0812">Transmembrane</keyword>
<evidence type="ECO:0000256" key="1">
    <source>
        <dbReference type="ARBA" id="ARBA00004141"/>
    </source>
</evidence>
<dbReference type="GO" id="GO:0015360">
    <property type="term" value="F:acetate:proton symporter activity"/>
    <property type="evidence" value="ECO:0007669"/>
    <property type="project" value="TreeGrafter"/>
</dbReference>
<dbReference type="STRING" id="1048834.TC41_1176"/>
<evidence type="ECO:0000256" key="5">
    <source>
        <dbReference type="ARBA" id="ARBA00023136"/>
    </source>
</evidence>
<dbReference type="eggNOG" id="COG1584">
    <property type="taxonomic scope" value="Bacteria"/>
</dbReference>
<sequence length="201" mass="21296">MEKRVKGMSDQVKIADPGPLGLAGFGITTCILSLINAGVASAGALGVVLGLAIAYGGTAQFIAGLWEFRKGNTFGATAFCSYGAFWWAFYLINKFAPTAGLGLFLLFFGILTLFLWFGTFYLNKALWFVFLTLWIAFFLLAAHAFGIIGSSAAGGWVGLICGLSALYTSFATVLNETMGHVFMPVGQPFAQKRTSPAGVSA</sequence>
<feature type="transmembrane region" description="Helical" evidence="6">
    <location>
        <begin position="73"/>
        <end position="92"/>
    </location>
</feature>
<feature type="transmembrane region" description="Helical" evidence="6">
    <location>
        <begin position="20"/>
        <end position="39"/>
    </location>
</feature>
<evidence type="ECO:0000256" key="2">
    <source>
        <dbReference type="ARBA" id="ARBA00005587"/>
    </source>
</evidence>
<dbReference type="AlphaFoldDB" id="F8IGV4"/>
<proteinExistence type="inferred from homology"/>
<protein>
    <submittedName>
        <fullName evidence="7">GPR1/FUN34/yaaH family protein</fullName>
    </submittedName>
</protein>
<dbReference type="PATRIC" id="fig|1048834.4.peg.1117"/>
<dbReference type="EMBL" id="CP002902">
    <property type="protein sequence ID" value="AEJ43119.1"/>
    <property type="molecule type" value="Genomic_DNA"/>
</dbReference>
<name>F8IGV4_ALIAT</name>
<dbReference type="HOGENOM" id="CLU_051062_3_1_9"/>
<dbReference type="NCBIfam" id="NF038013">
    <property type="entry name" value="AceTr_1"/>
    <property type="match status" value="1"/>
</dbReference>
<dbReference type="KEGG" id="aad:TC41_1176"/>
<comment type="similarity">
    <text evidence="2">Belongs to the acetate uptake transporter (AceTr) (TC 2.A.96) family.</text>
</comment>
<keyword evidence="5 6" id="KW-0472">Membrane</keyword>
<dbReference type="GO" id="GO:0071422">
    <property type="term" value="P:succinate transmembrane transport"/>
    <property type="evidence" value="ECO:0007669"/>
    <property type="project" value="TreeGrafter"/>
</dbReference>
<evidence type="ECO:0000313" key="8">
    <source>
        <dbReference type="Proteomes" id="UP000000292"/>
    </source>
</evidence>
<organism evidence="7 8">
    <name type="scientific">Alicyclobacillus acidocaldarius (strain Tc-4-1)</name>
    <name type="common">Bacillus acidocaldarius</name>
    <dbReference type="NCBI Taxonomy" id="1048834"/>
    <lineage>
        <taxon>Bacteria</taxon>
        <taxon>Bacillati</taxon>
        <taxon>Bacillota</taxon>
        <taxon>Bacilli</taxon>
        <taxon>Bacillales</taxon>
        <taxon>Alicyclobacillaceae</taxon>
        <taxon>Alicyclobacillus</taxon>
    </lineage>
</organism>
<dbReference type="Proteomes" id="UP000000292">
    <property type="component" value="Chromosome"/>
</dbReference>
<dbReference type="PANTHER" id="PTHR30178">
    <property type="entry name" value="INNER MEMBRANE PROTEIN YAAH"/>
    <property type="match status" value="1"/>
</dbReference>
<gene>
    <name evidence="7" type="ordered locus">TC41_1176</name>
</gene>
<evidence type="ECO:0000313" key="7">
    <source>
        <dbReference type="EMBL" id="AEJ43119.1"/>
    </source>
</evidence>
<feature type="transmembrane region" description="Helical" evidence="6">
    <location>
        <begin position="98"/>
        <end position="118"/>
    </location>
</feature>
<accession>F8IGV4</accession>
<reference evidence="7 8" key="1">
    <citation type="journal article" date="2011" name="J. Bacteriol.">
        <title>Complete Genome Sequence of Alicyclobacillus acidocaldarius Strain Tc-4-1.</title>
        <authorList>
            <person name="Chen Y."/>
            <person name="He Y."/>
            <person name="Zhang B."/>
            <person name="Yang J."/>
            <person name="Li W."/>
            <person name="Dong Z."/>
            <person name="Hu S."/>
        </authorList>
    </citation>
    <scope>NUCLEOTIDE SEQUENCE [LARGE SCALE GENOMIC DNA]</scope>
    <source>
        <strain evidence="7 8">Tc-4-1</strain>
    </source>
</reference>
<feature type="transmembrane region" description="Helical" evidence="6">
    <location>
        <begin position="125"/>
        <end position="148"/>
    </location>
</feature>
<reference evidence="8" key="2">
    <citation type="submission" date="2011-06" db="EMBL/GenBank/DDBJ databases">
        <title>The complete genome sequence of Alicyclobacillus acidocaldarius sp. Tc-4-1.</title>
        <authorList>
            <person name="Chen Y."/>
            <person name="He Y."/>
            <person name="Dong Z."/>
            <person name="Hu S."/>
        </authorList>
    </citation>
    <scope>NUCLEOTIDE SEQUENCE [LARGE SCALE GENOMIC DNA]</scope>
    <source>
        <strain evidence="8">Tc-4-1</strain>
    </source>
</reference>
<feature type="transmembrane region" description="Helical" evidence="6">
    <location>
        <begin position="45"/>
        <end position="66"/>
    </location>
</feature>
<dbReference type="InterPro" id="IPR000791">
    <property type="entry name" value="Gpr1/Fun34/SatP-like"/>
</dbReference>
<dbReference type="InterPro" id="IPR047623">
    <property type="entry name" value="SatP"/>
</dbReference>
<evidence type="ECO:0000256" key="6">
    <source>
        <dbReference type="SAM" id="Phobius"/>
    </source>
</evidence>
<dbReference type="Pfam" id="PF01184">
    <property type="entry name" value="Gpr1_Fun34_YaaH"/>
    <property type="match status" value="1"/>
</dbReference>
<feature type="transmembrane region" description="Helical" evidence="6">
    <location>
        <begin position="154"/>
        <end position="174"/>
    </location>
</feature>
<dbReference type="PANTHER" id="PTHR30178:SF3">
    <property type="entry name" value="SUCCINATE-ACETATE_PROTON SYMPORTER SATP"/>
    <property type="match status" value="1"/>
</dbReference>
<dbReference type="GO" id="GO:0005886">
    <property type="term" value="C:plasma membrane"/>
    <property type="evidence" value="ECO:0007669"/>
    <property type="project" value="TreeGrafter"/>
</dbReference>
<evidence type="ECO:0000256" key="3">
    <source>
        <dbReference type="ARBA" id="ARBA00022692"/>
    </source>
</evidence>
<evidence type="ECO:0000256" key="4">
    <source>
        <dbReference type="ARBA" id="ARBA00022989"/>
    </source>
</evidence>
<keyword evidence="4 6" id="KW-1133">Transmembrane helix</keyword>
<comment type="subcellular location">
    <subcellularLocation>
        <location evidence="1">Membrane</location>
        <topology evidence="1">Multi-pass membrane protein</topology>
    </subcellularLocation>
</comment>